<evidence type="ECO:0000256" key="9">
    <source>
        <dbReference type="ARBA" id="ARBA00038319"/>
    </source>
</evidence>
<keyword evidence="7" id="KW-0966">Cell projection</keyword>
<sequence>MEISQFSESVPFLANIFHTIPSMSQLKLKSSLLLLKHDQRLRTLFYLGRLEAKSGSYQLAFGSPEEDLFRQQKFFFSHDGIQWYLLPAPSTWSDAWGHLHQEFQGTSDYILRLHPGGDGSPSSKVQERDRLWYVVHSILREAAGVPRGALRYSTAGDAVLSPFFPGLNESELGALSNYQHFRVPERAAEENLRGRPDCDLSVDVFDRLEVDVLPEGKSFALRLNETGQLATWSSLHWLGLVNYHQANGLYGFFYSGDGRKNWDLPLMVDL</sequence>
<evidence type="ECO:0000313" key="11">
    <source>
        <dbReference type="EnsemblMetazoa" id="AATE017494-PA.1"/>
    </source>
</evidence>
<dbReference type="PANTHER" id="PTHR22069:SF0">
    <property type="entry name" value="RADIAL SPOKE HEAD PROTEIN 9 HOMOLOG"/>
    <property type="match status" value="1"/>
</dbReference>
<keyword evidence="3" id="KW-0970">Cilium biogenesis/degradation</keyword>
<keyword evidence="6" id="KW-0206">Cytoskeleton</keyword>
<evidence type="ECO:0000256" key="8">
    <source>
        <dbReference type="ARBA" id="ARBA00037822"/>
    </source>
</evidence>
<dbReference type="STRING" id="41427.A0A182JG68"/>
<dbReference type="EnsemblMetazoa" id="AATE017494-RA">
    <property type="protein sequence ID" value="AATE017494-PA.1"/>
    <property type="gene ID" value="AATE017494"/>
</dbReference>
<dbReference type="GO" id="GO:0044458">
    <property type="term" value="P:motile cilium assembly"/>
    <property type="evidence" value="ECO:0007669"/>
    <property type="project" value="TreeGrafter"/>
</dbReference>
<evidence type="ECO:0000256" key="2">
    <source>
        <dbReference type="ARBA" id="ARBA00022490"/>
    </source>
</evidence>
<organism evidence="11">
    <name type="scientific">Anopheles atroparvus</name>
    <name type="common">European mosquito</name>
    <dbReference type="NCBI Taxonomy" id="41427"/>
    <lineage>
        <taxon>Eukaryota</taxon>
        <taxon>Metazoa</taxon>
        <taxon>Ecdysozoa</taxon>
        <taxon>Arthropoda</taxon>
        <taxon>Hexapoda</taxon>
        <taxon>Insecta</taxon>
        <taxon>Pterygota</taxon>
        <taxon>Neoptera</taxon>
        <taxon>Endopterygota</taxon>
        <taxon>Diptera</taxon>
        <taxon>Nematocera</taxon>
        <taxon>Culicoidea</taxon>
        <taxon>Culicidae</taxon>
        <taxon>Anophelinae</taxon>
        <taxon>Anopheles</taxon>
    </lineage>
</organism>
<protein>
    <recommendedName>
        <fullName evidence="10">Radial spoke head protein 9 homolog</fullName>
    </recommendedName>
</protein>
<evidence type="ECO:0000256" key="4">
    <source>
        <dbReference type="ARBA" id="ARBA00022846"/>
    </source>
</evidence>
<name>A0A182JG68_ANOAO</name>
<dbReference type="VEuPathDB" id="VectorBase:AATE017494"/>
<dbReference type="PANTHER" id="PTHR22069">
    <property type="entry name" value="MITOCHONDRIAL RIBOSOMAL PROTEIN S18"/>
    <property type="match status" value="1"/>
</dbReference>
<keyword evidence="4" id="KW-0282">Flagellum</keyword>
<dbReference type="AlphaFoldDB" id="A0A182JG68"/>
<dbReference type="InterPro" id="IPR055316">
    <property type="entry name" value="RSP9"/>
</dbReference>
<dbReference type="GO" id="GO:0060294">
    <property type="term" value="P:cilium movement involved in cell motility"/>
    <property type="evidence" value="ECO:0007669"/>
    <property type="project" value="TreeGrafter"/>
</dbReference>
<dbReference type="GO" id="GO:0005930">
    <property type="term" value="C:axoneme"/>
    <property type="evidence" value="ECO:0007669"/>
    <property type="project" value="TreeGrafter"/>
</dbReference>
<keyword evidence="2" id="KW-0963">Cytoplasm</keyword>
<evidence type="ECO:0000256" key="7">
    <source>
        <dbReference type="ARBA" id="ARBA00023273"/>
    </source>
</evidence>
<evidence type="ECO:0000256" key="6">
    <source>
        <dbReference type="ARBA" id="ARBA00023212"/>
    </source>
</evidence>
<evidence type="ECO:0000256" key="1">
    <source>
        <dbReference type="ARBA" id="ARBA00004611"/>
    </source>
</evidence>
<dbReference type="GO" id="GO:0060091">
    <property type="term" value="C:kinocilium"/>
    <property type="evidence" value="ECO:0007669"/>
    <property type="project" value="UniProtKB-SubCell"/>
</dbReference>
<evidence type="ECO:0000256" key="3">
    <source>
        <dbReference type="ARBA" id="ARBA00022794"/>
    </source>
</evidence>
<proteinExistence type="inferred from homology"/>
<evidence type="ECO:0000256" key="5">
    <source>
        <dbReference type="ARBA" id="ARBA00023069"/>
    </source>
</evidence>
<reference evidence="11" key="1">
    <citation type="submission" date="2022-08" db="UniProtKB">
        <authorList>
            <consortium name="EnsemblMetazoa"/>
        </authorList>
    </citation>
    <scope>IDENTIFICATION</scope>
    <source>
        <strain evidence="11">EBRO</strain>
    </source>
</reference>
<keyword evidence="5" id="KW-0969">Cilium</keyword>
<dbReference type="GO" id="GO:0035082">
    <property type="term" value="P:axoneme assembly"/>
    <property type="evidence" value="ECO:0007669"/>
    <property type="project" value="InterPro"/>
</dbReference>
<comment type="subcellular location">
    <subcellularLocation>
        <location evidence="8">Cell projection</location>
        <location evidence="8">Kinocilium</location>
    </subcellularLocation>
    <subcellularLocation>
        <location evidence="1">Cytoplasm</location>
        <location evidence="1">Cytoskeleton</location>
        <location evidence="1">Flagellum axoneme</location>
    </subcellularLocation>
</comment>
<accession>A0A182JG68</accession>
<comment type="similarity">
    <text evidence="9">Belongs to the flagellar radial spoke RSP9 family.</text>
</comment>
<evidence type="ECO:0000256" key="10">
    <source>
        <dbReference type="ARBA" id="ARBA00041080"/>
    </source>
</evidence>